<gene>
    <name evidence="12" type="ordered locus">Sdel_1580</name>
</gene>
<evidence type="ECO:0000313" key="13">
    <source>
        <dbReference type="Proteomes" id="UP000002222"/>
    </source>
</evidence>
<feature type="transmembrane region" description="Helical" evidence="10">
    <location>
        <begin position="14"/>
        <end position="35"/>
    </location>
</feature>
<dbReference type="InterPro" id="IPR005467">
    <property type="entry name" value="His_kinase_dom"/>
</dbReference>
<dbReference type="PANTHER" id="PTHR45453:SF2">
    <property type="entry name" value="HISTIDINE KINASE"/>
    <property type="match status" value="1"/>
</dbReference>
<dbReference type="InterPro" id="IPR003594">
    <property type="entry name" value="HATPase_dom"/>
</dbReference>
<evidence type="ECO:0000256" key="4">
    <source>
        <dbReference type="ARBA" id="ARBA00022475"/>
    </source>
</evidence>
<dbReference type="InterPro" id="IPR036890">
    <property type="entry name" value="HATPase_C_sf"/>
</dbReference>
<dbReference type="InterPro" id="IPR050351">
    <property type="entry name" value="BphY/WalK/GraS-like"/>
</dbReference>
<dbReference type="InterPro" id="IPR036097">
    <property type="entry name" value="HisK_dim/P_sf"/>
</dbReference>
<dbReference type="GO" id="GO:0016036">
    <property type="term" value="P:cellular response to phosphate starvation"/>
    <property type="evidence" value="ECO:0007669"/>
    <property type="project" value="TreeGrafter"/>
</dbReference>
<keyword evidence="12" id="KW-0067">ATP-binding</keyword>
<dbReference type="EC" id="2.7.13.3" evidence="3"/>
<evidence type="ECO:0000256" key="8">
    <source>
        <dbReference type="ARBA" id="ARBA00022989"/>
    </source>
</evidence>
<evidence type="ECO:0000256" key="1">
    <source>
        <dbReference type="ARBA" id="ARBA00000085"/>
    </source>
</evidence>
<evidence type="ECO:0000256" key="10">
    <source>
        <dbReference type="SAM" id="Phobius"/>
    </source>
</evidence>
<proteinExistence type="predicted"/>
<feature type="domain" description="Histidine kinase" evidence="11">
    <location>
        <begin position="288"/>
        <end position="491"/>
    </location>
</feature>
<dbReference type="PROSITE" id="PS50109">
    <property type="entry name" value="HIS_KIN"/>
    <property type="match status" value="1"/>
</dbReference>
<protein>
    <recommendedName>
        <fullName evidence="3">histidine kinase</fullName>
        <ecNumber evidence="3">2.7.13.3</ecNumber>
    </recommendedName>
</protein>
<dbReference type="PANTHER" id="PTHR45453">
    <property type="entry name" value="PHOSPHATE REGULON SENSOR PROTEIN PHOR"/>
    <property type="match status" value="1"/>
</dbReference>
<comment type="catalytic activity">
    <reaction evidence="1">
        <text>ATP + protein L-histidine = ADP + protein N-phospho-L-histidine.</text>
        <dbReference type="EC" id="2.7.13.3"/>
    </reaction>
</comment>
<name>D1B3C6_SULD5</name>
<evidence type="ECO:0000256" key="2">
    <source>
        <dbReference type="ARBA" id="ARBA00004651"/>
    </source>
</evidence>
<dbReference type="eggNOG" id="COG0642">
    <property type="taxonomic scope" value="Bacteria"/>
</dbReference>
<dbReference type="AlphaFoldDB" id="D1B3C6"/>
<accession>D1B3C6</accession>
<dbReference type="HOGENOM" id="CLU_039025_0_0_7"/>
<dbReference type="STRING" id="525898.Sdel_1580"/>
<keyword evidence="13" id="KW-1185">Reference proteome</keyword>
<dbReference type="Proteomes" id="UP000002222">
    <property type="component" value="Chromosome"/>
</dbReference>
<evidence type="ECO:0000256" key="7">
    <source>
        <dbReference type="ARBA" id="ARBA00022777"/>
    </source>
</evidence>
<dbReference type="GO" id="GO:0005886">
    <property type="term" value="C:plasma membrane"/>
    <property type="evidence" value="ECO:0007669"/>
    <property type="project" value="UniProtKB-SubCell"/>
</dbReference>
<evidence type="ECO:0000313" key="12">
    <source>
        <dbReference type="EMBL" id="ACZ12596.1"/>
    </source>
</evidence>
<keyword evidence="9 10" id="KW-0472">Membrane</keyword>
<keyword evidence="4" id="KW-1003">Cell membrane</keyword>
<dbReference type="RefSeq" id="WP_012857346.1">
    <property type="nucleotide sequence ID" value="NC_013512.1"/>
</dbReference>
<keyword evidence="5" id="KW-0808">Transferase</keyword>
<evidence type="ECO:0000256" key="3">
    <source>
        <dbReference type="ARBA" id="ARBA00012438"/>
    </source>
</evidence>
<dbReference type="Gene3D" id="1.10.287.130">
    <property type="match status" value="1"/>
</dbReference>
<keyword evidence="8 10" id="KW-1133">Transmembrane helix</keyword>
<keyword evidence="6 10" id="KW-0812">Transmembrane</keyword>
<evidence type="ECO:0000256" key="5">
    <source>
        <dbReference type="ARBA" id="ARBA00022679"/>
    </source>
</evidence>
<dbReference type="Gene3D" id="3.30.565.10">
    <property type="entry name" value="Histidine kinase-like ATPase, C-terminal domain"/>
    <property type="match status" value="1"/>
</dbReference>
<reference evidence="12 13" key="2">
    <citation type="journal article" date="2010" name="Stand. Genomic Sci.">
        <title>Complete genome sequence of Sulfurospirillum deleyianum type strain (5175).</title>
        <authorList>
            <person name="Sikorski J."/>
            <person name="Lapidus A."/>
            <person name="Copeland A."/>
            <person name="Glavina Del Rio T."/>
            <person name="Nolan M."/>
            <person name="Lucas S."/>
            <person name="Chen F."/>
            <person name="Tice H."/>
            <person name="Cheng J.F."/>
            <person name="Saunders E."/>
            <person name="Bruce D."/>
            <person name="Goodwin L."/>
            <person name="Pitluck S."/>
            <person name="Ovchinnikova G."/>
            <person name="Pati A."/>
            <person name="Ivanova N."/>
            <person name="Mavromatis K."/>
            <person name="Chen A."/>
            <person name="Palaniappan K."/>
            <person name="Chain P."/>
            <person name="Land M."/>
            <person name="Hauser L."/>
            <person name="Chang Y.J."/>
            <person name="Jeffries C.D."/>
            <person name="Brettin T."/>
            <person name="Detter J.C."/>
            <person name="Han C."/>
            <person name="Rohde M."/>
            <person name="Lang E."/>
            <person name="Spring S."/>
            <person name="Goker M."/>
            <person name="Bristow J."/>
            <person name="Eisen J.A."/>
            <person name="Markowitz V."/>
            <person name="Hugenholtz P."/>
            <person name="Kyrpides N.C."/>
            <person name="Klenk H.P."/>
        </authorList>
    </citation>
    <scope>NUCLEOTIDE SEQUENCE [LARGE SCALE GENOMIC DNA]</scope>
    <source>
        <strain evidence="13">ATCC 51133 / DSM 6946 / 5175</strain>
    </source>
</reference>
<dbReference type="SMART" id="SM00387">
    <property type="entry name" value="HATPase_c"/>
    <property type="match status" value="1"/>
</dbReference>
<sequence length="497" mass="57910" precursor="true">MLLRDKNNKSIKQINLMALLFAALFAFVFAGFIIINEYLSFKAENEALKVRYKEEQHKSALANLRLLSDIVRYRFEQSKHEEEGVIEKKVLEDVRALMAHLAAHHYIFIQKEQGQLLYTSSEYPTETPLNESVVRENFEPLALVLGSGVQMQGIEDVLSHNEKAYEDKIIDFVLKIYMLTLFLYLVSTIEYRYVSELIGREIRFIIASFKKASLNYEFIDTSKIKFKEFQEIVAQANVMIEQIKSQNGALVGLNSSLEEIVVQKTHALKQSVEYTKELLEKQDRFIKNAIHEINTPLSIILMNIDLYNLKYEKNRYLLKIEAAVKVLDNIYGDLEYIVKKDRVVYEKTMVDFSSFLMQRVAYFEDVAEGNKLEIKTEIASDLFIVFNEIELQRICDNNISNAIKYSYENNAVEVRLYEEKDAIVFSVENCGEMIRSPEKLFDRYYREDVARGGFGLGLNIVKEICDMHGVGIEVMSNEERTRFLYRFKKEKDEDFTA</sequence>
<dbReference type="SMART" id="SM00388">
    <property type="entry name" value="HisKA"/>
    <property type="match status" value="1"/>
</dbReference>
<dbReference type="KEGG" id="sdl:Sdel_1580"/>
<dbReference type="GO" id="GO:0005524">
    <property type="term" value="F:ATP binding"/>
    <property type="evidence" value="ECO:0007669"/>
    <property type="project" value="UniProtKB-KW"/>
</dbReference>
<dbReference type="SUPFAM" id="SSF55874">
    <property type="entry name" value="ATPase domain of HSP90 chaperone/DNA topoisomerase II/histidine kinase"/>
    <property type="match status" value="1"/>
</dbReference>
<organism evidence="12 13">
    <name type="scientific">Sulfurospirillum deleyianum (strain ATCC 51133 / DSM 6946 / 5175)</name>
    <dbReference type="NCBI Taxonomy" id="525898"/>
    <lineage>
        <taxon>Bacteria</taxon>
        <taxon>Pseudomonadati</taxon>
        <taxon>Campylobacterota</taxon>
        <taxon>Epsilonproteobacteria</taxon>
        <taxon>Campylobacterales</taxon>
        <taxon>Sulfurospirillaceae</taxon>
        <taxon>Sulfurospirillum</taxon>
    </lineage>
</organism>
<evidence type="ECO:0000259" key="11">
    <source>
        <dbReference type="PROSITE" id="PS50109"/>
    </source>
</evidence>
<dbReference type="GO" id="GO:0000155">
    <property type="term" value="F:phosphorelay sensor kinase activity"/>
    <property type="evidence" value="ECO:0007669"/>
    <property type="project" value="InterPro"/>
</dbReference>
<reference evidence="13" key="1">
    <citation type="submission" date="2009-11" db="EMBL/GenBank/DDBJ databases">
        <title>The complete genome of Sulfurospirillum deleyianum DSM 6946.</title>
        <authorList>
            <consortium name="US DOE Joint Genome Institute (JGI-PGF)"/>
            <person name="Lucas S."/>
            <person name="Copeland A."/>
            <person name="Lapidus A."/>
            <person name="Glavina del Rio T."/>
            <person name="Dalin E."/>
            <person name="Tice H."/>
            <person name="Bruce D."/>
            <person name="Goodwin L."/>
            <person name="Pitluck S."/>
            <person name="Kyrpides N."/>
            <person name="Mavromatis K."/>
            <person name="Ivanova N."/>
            <person name="Ovchinnikova G."/>
            <person name="Munk A.C."/>
            <person name="Lu M."/>
            <person name="Brettin T."/>
            <person name="Detter J.C."/>
            <person name="Han C."/>
            <person name="Tapia R."/>
            <person name="Larimer F."/>
            <person name="Land M."/>
            <person name="Hauser L."/>
            <person name="Markowitz V."/>
            <person name="Cheng J.F."/>
            <person name="Hugenholtz P."/>
            <person name="Woyke T."/>
            <person name="Wu D."/>
            <person name="Aumann P."/>
            <person name="Schneider S."/>
            <person name="Lang E."/>
            <person name="Spring S."/>
            <person name="Klenk H.P."/>
            <person name="Eisen J.A."/>
        </authorList>
    </citation>
    <scope>NUCLEOTIDE SEQUENCE [LARGE SCALE GENOMIC DNA]</scope>
    <source>
        <strain evidence="13">ATCC 51133 / DSM 6946 / 5175</strain>
    </source>
</reference>
<evidence type="ECO:0000256" key="6">
    <source>
        <dbReference type="ARBA" id="ARBA00022692"/>
    </source>
</evidence>
<keyword evidence="12" id="KW-0547">Nucleotide-binding</keyword>
<keyword evidence="7" id="KW-0418">Kinase</keyword>
<dbReference type="OrthoDB" id="9761634at2"/>
<comment type="subcellular location">
    <subcellularLocation>
        <location evidence="2">Cell membrane</location>
        <topology evidence="2">Multi-pass membrane protein</topology>
    </subcellularLocation>
</comment>
<dbReference type="CDD" id="cd00075">
    <property type="entry name" value="HATPase"/>
    <property type="match status" value="1"/>
</dbReference>
<dbReference type="CDD" id="cd00082">
    <property type="entry name" value="HisKA"/>
    <property type="match status" value="1"/>
</dbReference>
<dbReference type="InterPro" id="IPR003661">
    <property type="entry name" value="HisK_dim/P_dom"/>
</dbReference>
<dbReference type="SUPFAM" id="SSF47384">
    <property type="entry name" value="Homodimeric domain of signal transducing histidine kinase"/>
    <property type="match status" value="1"/>
</dbReference>
<dbReference type="GO" id="GO:0004721">
    <property type="term" value="F:phosphoprotein phosphatase activity"/>
    <property type="evidence" value="ECO:0007669"/>
    <property type="project" value="TreeGrafter"/>
</dbReference>
<dbReference type="EMBL" id="CP001816">
    <property type="protein sequence ID" value="ACZ12596.1"/>
    <property type="molecule type" value="Genomic_DNA"/>
</dbReference>
<dbReference type="Pfam" id="PF02518">
    <property type="entry name" value="HATPase_c"/>
    <property type="match status" value="1"/>
</dbReference>
<evidence type="ECO:0000256" key="9">
    <source>
        <dbReference type="ARBA" id="ARBA00023136"/>
    </source>
</evidence>